<feature type="compositionally biased region" description="Basic and acidic residues" evidence="3">
    <location>
        <begin position="358"/>
        <end position="377"/>
    </location>
</feature>
<evidence type="ECO:0000256" key="1">
    <source>
        <dbReference type="ARBA" id="ARBA00004613"/>
    </source>
</evidence>
<dbReference type="SUPFAM" id="SSF55797">
    <property type="entry name" value="PR-1-like"/>
    <property type="match status" value="1"/>
</dbReference>
<comment type="caution">
    <text evidence="5">The sequence shown here is derived from an EMBL/GenBank/DDBJ whole genome shotgun (WGS) entry which is preliminary data.</text>
</comment>
<dbReference type="RefSeq" id="WP_189409676.1">
    <property type="nucleotide sequence ID" value="NZ_BMYJ01000001.1"/>
</dbReference>
<dbReference type="PANTHER" id="PTHR38340">
    <property type="entry name" value="S-LAYER PROTEIN"/>
    <property type="match status" value="1"/>
</dbReference>
<dbReference type="Pfam" id="PF00188">
    <property type="entry name" value="CAP"/>
    <property type="match status" value="1"/>
</dbReference>
<feature type="region of interest" description="Disordered" evidence="3">
    <location>
        <begin position="320"/>
        <end position="540"/>
    </location>
</feature>
<accession>A0A918TDU2</accession>
<reference evidence="5" key="2">
    <citation type="submission" date="2020-09" db="EMBL/GenBank/DDBJ databases">
        <authorList>
            <person name="Sun Q."/>
            <person name="Kim S."/>
        </authorList>
    </citation>
    <scope>NUCLEOTIDE SEQUENCE</scope>
    <source>
        <strain evidence="5">KCTC 23310</strain>
    </source>
</reference>
<dbReference type="Proteomes" id="UP000638981">
    <property type="component" value="Unassembled WGS sequence"/>
</dbReference>
<dbReference type="EMBL" id="BMYJ01000001">
    <property type="protein sequence ID" value="GHC44900.1"/>
    <property type="molecule type" value="Genomic_DNA"/>
</dbReference>
<dbReference type="PANTHER" id="PTHR38340:SF1">
    <property type="entry name" value="S-LAYER PROTEIN"/>
    <property type="match status" value="1"/>
</dbReference>
<gene>
    <name evidence="5" type="ORF">GCM10007315_02720</name>
</gene>
<evidence type="ECO:0000256" key="3">
    <source>
        <dbReference type="SAM" id="MobiDB-lite"/>
    </source>
</evidence>
<name>A0A918TDU2_9RHOB</name>
<keyword evidence="2" id="KW-0964">Secreted</keyword>
<evidence type="ECO:0000256" key="2">
    <source>
        <dbReference type="ARBA" id="ARBA00022525"/>
    </source>
</evidence>
<dbReference type="PROSITE" id="PS00330">
    <property type="entry name" value="HEMOLYSIN_CALCIUM"/>
    <property type="match status" value="7"/>
</dbReference>
<dbReference type="InterPro" id="IPR011049">
    <property type="entry name" value="Serralysin-like_metalloprot_C"/>
</dbReference>
<feature type="domain" description="SCP" evidence="4">
    <location>
        <begin position="13"/>
        <end position="151"/>
    </location>
</feature>
<sequence length="652" mass="67228">MGLSAAEQYGIELLNRARMDPSKEAALQKIGLNQGNLPGPISTAPKQVLAPSTQLQVAAEKHSNHMLRVDKFAHDGIGDGTPSTRFRQAGFDWTANAENINYASVGFANSLERLTAAQHGMLFDSAGHRYNLLSGWLNEVGYGLAQGNFGGHKVSMLTQGFGSRGYTYVTGVVFNDKNGNNFYNIGEGRQGLAFSMDGGRLVKAAAAGGYALRVTPSDNTRVSIDGGRKAVVEIDTLNGRSGFNAKLDVVSNNLLLVSTSTYLVSGSIKDMKALGISAVTLTGSESNNRLWGNIANNTLNGQGGNDTLFGGSGQDKLYGGDGNDSLLGQDGDDTLWGDAGDDTLDGGNGTSTLNGGDGDDRLLGQKGHDRLNGEAGHDYLSGSLGNDTMSGGEGNDMLIGGDGNDDLSGGVGDDELFGGNGDDSISGGDGIDQLFGGAGHDSLRGNGGDDELSGEAGNDSLLGEAGNDLILGGDGNDTALGGEGNDTLNGENGDDLLYGDAGNDRVDGDAGNDTLYGGSGDDTLQAGDGNNLLSGDDGNDLLNGDAGSDTLIGGAGDDTLTGGEGADVFVFSNSDDSADDVDVINDFNILQDVLRISSANLNDAQDFVDWASEQGNVEVDGTDVVLHFEFGDTLRLKHTTLEQLMTAQVEII</sequence>
<dbReference type="Gene3D" id="3.40.33.10">
    <property type="entry name" value="CAP"/>
    <property type="match status" value="1"/>
</dbReference>
<dbReference type="InterPro" id="IPR001343">
    <property type="entry name" value="Hemolysn_Ca-bd"/>
</dbReference>
<keyword evidence="6" id="KW-1185">Reference proteome</keyword>
<dbReference type="GO" id="GO:0005576">
    <property type="term" value="C:extracellular region"/>
    <property type="evidence" value="ECO:0007669"/>
    <property type="project" value="UniProtKB-SubCell"/>
</dbReference>
<dbReference type="InterPro" id="IPR050557">
    <property type="entry name" value="RTX_toxin/Mannuronan_C5-epim"/>
</dbReference>
<evidence type="ECO:0000259" key="4">
    <source>
        <dbReference type="Pfam" id="PF00188"/>
    </source>
</evidence>
<evidence type="ECO:0000313" key="5">
    <source>
        <dbReference type="EMBL" id="GHC44900.1"/>
    </source>
</evidence>
<proteinExistence type="predicted"/>
<dbReference type="SUPFAM" id="SSF51120">
    <property type="entry name" value="beta-Roll"/>
    <property type="match status" value="3"/>
</dbReference>
<evidence type="ECO:0000313" key="6">
    <source>
        <dbReference type="Proteomes" id="UP000638981"/>
    </source>
</evidence>
<dbReference type="GO" id="GO:0005509">
    <property type="term" value="F:calcium ion binding"/>
    <property type="evidence" value="ECO:0007669"/>
    <property type="project" value="InterPro"/>
</dbReference>
<dbReference type="PRINTS" id="PR00313">
    <property type="entry name" value="CABNDNGRPT"/>
</dbReference>
<feature type="compositionally biased region" description="Acidic residues" evidence="3">
    <location>
        <begin position="330"/>
        <end position="344"/>
    </location>
</feature>
<dbReference type="Pfam" id="PF00353">
    <property type="entry name" value="HemolysinCabind"/>
    <property type="match status" value="7"/>
</dbReference>
<dbReference type="AlphaFoldDB" id="A0A918TDU2"/>
<dbReference type="Gene3D" id="2.150.10.10">
    <property type="entry name" value="Serralysin-like metalloprotease, C-terminal"/>
    <property type="match status" value="5"/>
</dbReference>
<dbReference type="InterPro" id="IPR018511">
    <property type="entry name" value="Hemolysin-typ_Ca-bd_CS"/>
</dbReference>
<dbReference type="InterPro" id="IPR035940">
    <property type="entry name" value="CAP_sf"/>
</dbReference>
<organism evidence="5 6">
    <name type="scientific">Neogemmobacter tilapiae</name>
    <dbReference type="NCBI Taxonomy" id="875041"/>
    <lineage>
        <taxon>Bacteria</taxon>
        <taxon>Pseudomonadati</taxon>
        <taxon>Pseudomonadota</taxon>
        <taxon>Alphaproteobacteria</taxon>
        <taxon>Rhodobacterales</taxon>
        <taxon>Paracoccaceae</taxon>
        <taxon>Neogemmobacter</taxon>
    </lineage>
</organism>
<dbReference type="CDD" id="cd05379">
    <property type="entry name" value="CAP_bacterial"/>
    <property type="match status" value="1"/>
</dbReference>
<comment type="subcellular location">
    <subcellularLocation>
        <location evidence="1">Secreted</location>
    </subcellularLocation>
</comment>
<protein>
    <recommendedName>
        <fullName evidence="4">SCP domain-containing protein</fullName>
    </recommendedName>
</protein>
<feature type="compositionally biased region" description="Low complexity" evidence="3">
    <location>
        <begin position="526"/>
        <end position="540"/>
    </location>
</feature>
<reference evidence="5" key="1">
    <citation type="journal article" date="2014" name="Int. J. Syst. Evol. Microbiol.">
        <title>Complete genome sequence of Corynebacterium casei LMG S-19264T (=DSM 44701T), isolated from a smear-ripened cheese.</title>
        <authorList>
            <consortium name="US DOE Joint Genome Institute (JGI-PGF)"/>
            <person name="Walter F."/>
            <person name="Albersmeier A."/>
            <person name="Kalinowski J."/>
            <person name="Ruckert C."/>
        </authorList>
    </citation>
    <scope>NUCLEOTIDE SEQUENCE</scope>
    <source>
        <strain evidence="5">KCTC 23310</strain>
    </source>
</reference>
<dbReference type="InterPro" id="IPR014044">
    <property type="entry name" value="CAP_dom"/>
</dbReference>